<comment type="caution">
    <text evidence="1">The sequence shown here is derived from an EMBL/GenBank/DDBJ whole genome shotgun (WGS) entry which is preliminary data.</text>
</comment>
<proteinExistence type="predicted"/>
<keyword evidence="2" id="KW-1185">Reference proteome</keyword>
<accession>A0A3D8LA27</accession>
<organism evidence="1 2">
    <name type="scientific">Pontibacter diazotrophicus</name>
    <dbReference type="NCBI Taxonomy" id="1400979"/>
    <lineage>
        <taxon>Bacteria</taxon>
        <taxon>Pseudomonadati</taxon>
        <taxon>Bacteroidota</taxon>
        <taxon>Cytophagia</taxon>
        <taxon>Cytophagales</taxon>
        <taxon>Hymenobacteraceae</taxon>
        <taxon>Pontibacter</taxon>
    </lineage>
</organism>
<protein>
    <submittedName>
        <fullName evidence="1">Uncharacterized protein</fullName>
    </submittedName>
</protein>
<dbReference type="Proteomes" id="UP000256708">
    <property type="component" value="Unassembled WGS sequence"/>
</dbReference>
<reference evidence="2" key="1">
    <citation type="submission" date="2018-08" db="EMBL/GenBank/DDBJ databases">
        <authorList>
            <person name="Liu Z.-W."/>
            <person name="Du Z.-J."/>
        </authorList>
    </citation>
    <scope>NUCLEOTIDE SEQUENCE [LARGE SCALE GENOMIC DNA]</scope>
    <source>
        <strain evidence="2">H4X</strain>
    </source>
</reference>
<dbReference type="AlphaFoldDB" id="A0A3D8LA27"/>
<gene>
    <name evidence="1" type="ORF">DXT99_15785</name>
</gene>
<dbReference type="EMBL" id="QRGR01000017">
    <property type="protein sequence ID" value="RDV14250.1"/>
    <property type="molecule type" value="Genomic_DNA"/>
</dbReference>
<name>A0A3D8LA27_9BACT</name>
<sequence>MHRLSKIIIEDVLIFLSKTTSWVRAYLPFIFHKKRCLNIVGAEGETQARKIIFIWNYSK</sequence>
<evidence type="ECO:0000313" key="2">
    <source>
        <dbReference type="Proteomes" id="UP000256708"/>
    </source>
</evidence>
<evidence type="ECO:0000313" key="1">
    <source>
        <dbReference type="EMBL" id="RDV14250.1"/>
    </source>
</evidence>